<proteinExistence type="predicted"/>
<evidence type="ECO:0000313" key="2">
    <source>
        <dbReference type="Proteomes" id="UP001444661"/>
    </source>
</evidence>
<keyword evidence="2" id="KW-1185">Reference proteome</keyword>
<name>A0ABR1RRU0_9PEZI</name>
<dbReference type="EMBL" id="JAQQWK010000014">
    <property type="protein sequence ID" value="KAK8016938.1"/>
    <property type="molecule type" value="Genomic_DNA"/>
</dbReference>
<comment type="caution">
    <text evidence="1">The sequence shown here is derived from an EMBL/GenBank/DDBJ whole genome shotgun (WGS) entry which is preliminary data.</text>
</comment>
<gene>
    <name evidence="1" type="ORF">PG993_015127</name>
</gene>
<evidence type="ECO:0000313" key="1">
    <source>
        <dbReference type="EMBL" id="KAK8016938.1"/>
    </source>
</evidence>
<sequence>MIPYLKYLSHFEPTGNHSTDSAVRLYCHRDRSTPIGVRFVPSLPDAEAHEGPATAHIAERWHHEAQHLDVLTLRVEPGRFRTKRLSAGNMQAATSKFAEGAWNLCRGSSNA</sequence>
<organism evidence="1 2">
    <name type="scientific">Apiospora rasikravindrae</name>
    <dbReference type="NCBI Taxonomy" id="990691"/>
    <lineage>
        <taxon>Eukaryota</taxon>
        <taxon>Fungi</taxon>
        <taxon>Dikarya</taxon>
        <taxon>Ascomycota</taxon>
        <taxon>Pezizomycotina</taxon>
        <taxon>Sordariomycetes</taxon>
        <taxon>Xylariomycetidae</taxon>
        <taxon>Amphisphaeriales</taxon>
        <taxon>Apiosporaceae</taxon>
        <taxon>Apiospora</taxon>
    </lineage>
</organism>
<accession>A0ABR1RRU0</accession>
<dbReference type="Proteomes" id="UP001444661">
    <property type="component" value="Unassembled WGS sequence"/>
</dbReference>
<protein>
    <submittedName>
        <fullName evidence="1">Uncharacterized protein</fullName>
    </submittedName>
</protein>
<reference evidence="1 2" key="1">
    <citation type="submission" date="2023-01" db="EMBL/GenBank/DDBJ databases">
        <title>Analysis of 21 Apiospora genomes using comparative genomics revels a genus with tremendous synthesis potential of carbohydrate active enzymes and secondary metabolites.</title>
        <authorList>
            <person name="Sorensen T."/>
        </authorList>
    </citation>
    <scope>NUCLEOTIDE SEQUENCE [LARGE SCALE GENOMIC DNA]</scope>
    <source>
        <strain evidence="1 2">CBS 33761</strain>
    </source>
</reference>